<reference evidence="3" key="2">
    <citation type="submission" date="2011-01" db="EMBL/GenBank/DDBJ databases">
        <title>The complete genome of Nitratifractor salsuginis DSM 16511.</title>
        <authorList>
            <consortium name="US DOE Joint Genome Institute (JGI-PGF)"/>
            <person name="Lucas S."/>
            <person name="Copeland A."/>
            <person name="Lapidus A."/>
            <person name="Bruce D."/>
            <person name="Goodwin L."/>
            <person name="Pitluck S."/>
            <person name="Kyrpides N."/>
            <person name="Mavromatis K."/>
            <person name="Ivanova N."/>
            <person name="Mikhailova N."/>
            <person name="Zeytun A."/>
            <person name="Detter J.C."/>
            <person name="Tapia R."/>
            <person name="Han C."/>
            <person name="Land M."/>
            <person name="Hauser L."/>
            <person name="Markowitz V."/>
            <person name="Cheng J.-F."/>
            <person name="Hugenholtz P."/>
            <person name="Woyke T."/>
            <person name="Wu D."/>
            <person name="Tindall B."/>
            <person name="Schuetze A."/>
            <person name="Brambilla E."/>
            <person name="Klenk H.-P."/>
            <person name="Eisen J.A."/>
        </authorList>
    </citation>
    <scope>NUCLEOTIDE SEQUENCE [LARGE SCALE GENOMIC DNA]</scope>
    <source>
        <strain evidence="3">DSM 16511 / JCM 12458 / E9I37-1</strain>
    </source>
</reference>
<dbReference type="SUPFAM" id="SSF55620">
    <property type="entry name" value="Tetrahydrobiopterin biosynthesis enzymes-like"/>
    <property type="match status" value="1"/>
</dbReference>
<dbReference type="KEGG" id="nsa:Nitsa_1907"/>
<gene>
    <name evidence="2" type="ordered locus">Nitsa_1907</name>
</gene>
<evidence type="ECO:0000313" key="3">
    <source>
        <dbReference type="Proteomes" id="UP000008633"/>
    </source>
</evidence>
<dbReference type="EMBL" id="CP002452">
    <property type="protein sequence ID" value="ADV47151.1"/>
    <property type="molecule type" value="Genomic_DNA"/>
</dbReference>
<proteinExistence type="predicted"/>
<evidence type="ECO:0000313" key="2">
    <source>
        <dbReference type="EMBL" id="ADV47151.1"/>
    </source>
</evidence>
<dbReference type="NCBIfam" id="TIGR00526">
    <property type="entry name" value="folB_dom"/>
    <property type="match status" value="1"/>
</dbReference>
<sequence>MKIEIREFRLEAIIGILPEERHTPQALIVDLEAEYSYAAQGFLDYAQLCELIRHILLEGKFSLLEEALLVLKERIFENYPHIDYLFLRLSKPDILSDCRVAVSESWSSVTSAHSEGSEI</sequence>
<protein>
    <submittedName>
        <fullName evidence="2">Dihydroneopterin aldolase</fullName>
    </submittedName>
</protein>
<dbReference type="GO" id="GO:0006760">
    <property type="term" value="P:folic acid-containing compound metabolic process"/>
    <property type="evidence" value="ECO:0007669"/>
    <property type="project" value="InterPro"/>
</dbReference>
<dbReference type="Gene3D" id="3.30.1130.10">
    <property type="match status" value="1"/>
</dbReference>
<evidence type="ECO:0000259" key="1">
    <source>
        <dbReference type="SMART" id="SM00905"/>
    </source>
</evidence>
<dbReference type="OrthoDB" id="5373183at2"/>
<name>E6X2E6_NITSE</name>
<dbReference type="InterPro" id="IPR006157">
    <property type="entry name" value="FolB_dom"/>
</dbReference>
<accession>E6X2E6</accession>
<reference evidence="2 3" key="1">
    <citation type="journal article" date="2011" name="Stand. Genomic Sci.">
        <title>Complete genome sequence of Nitratifractor salsuginis type strain (E9I37-1).</title>
        <authorList>
            <person name="Anderson I."/>
            <person name="Sikorski J."/>
            <person name="Zeytun A."/>
            <person name="Nolan M."/>
            <person name="Lapidus A."/>
            <person name="Lucas S."/>
            <person name="Hammon N."/>
            <person name="Deshpande S."/>
            <person name="Cheng J.F."/>
            <person name="Tapia R."/>
            <person name="Han C."/>
            <person name="Goodwin L."/>
            <person name="Pitluck S."/>
            <person name="Liolios K."/>
            <person name="Pagani I."/>
            <person name="Ivanova N."/>
            <person name="Huntemann M."/>
            <person name="Mavromatis K."/>
            <person name="Ovchinikova G."/>
            <person name="Pati A."/>
            <person name="Chen A."/>
            <person name="Palaniappan K."/>
            <person name="Land M."/>
            <person name="Hauser L."/>
            <person name="Brambilla E.M."/>
            <person name="Ngatchou-Djao O.D."/>
            <person name="Rohde M."/>
            <person name="Tindall B.J."/>
            <person name="Goker M."/>
            <person name="Detter J.C."/>
            <person name="Woyke T."/>
            <person name="Bristow J."/>
            <person name="Eisen J.A."/>
            <person name="Markowitz V."/>
            <person name="Hugenholtz P."/>
            <person name="Klenk H.P."/>
            <person name="Kyrpides N.C."/>
        </authorList>
    </citation>
    <scope>NUCLEOTIDE SEQUENCE [LARGE SCALE GENOMIC DNA]</scope>
    <source>
        <strain evidence="3">DSM 16511 / JCM 12458 / E9I37-1</strain>
    </source>
</reference>
<dbReference type="SMART" id="SM00905">
    <property type="entry name" value="FolB"/>
    <property type="match status" value="1"/>
</dbReference>
<feature type="domain" description="Dihydroneopterin aldolase/epimerase" evidence="1">
    <location>
        <begin position="3"/>
        <end position="106"/>
    </location>
</feature>
<dbReference type="AlphaFoldDB" id="E6X2E6"/>
<dbReference type="GO" id="GO:0004150">
    <property type="term" value="F:dihydroneopterin aldolase activity"/>
    <property type="evidence" value="ECO:0007669"/>
    <property type="project" value="InterPro"/>
</dbReference>
<dbReference type="Proteomes" id="UP000008633">
    <property type="component" value="Chromosome"/>
</dbReference>
<dbReference type="STRING" id="749222.Nitsa_1907"/>
<dbReference type="InterPro" id="IPR043133">
    <property type="entry name" value="GTP-CH-I_C/QueF"/>
</dbReference>
<dbReference type="Pfam" id="PF02152">
    <property type="entry name" value="FolB"/>
    <property type="match status" value="1"/>
</dbReference>
<dbReference type="RefSeq" id="WP_013554836.1">
    <property type="nucleotide sequence ID" value="NC_014935.1"/>
</dbReference>
<keyword evidence="3" id="KW-1185">Reference proteome</keyword>
<dbReference type="eggNOG" id="COG1539">
    <property type="taxonomic scope" value="Bacteria"/>
</dbReference>
<dbReference type="HOGENOM" id="CLU_112632_4_0_7"/>
<organism evidence="2 3">
    <name type="scientific">Nitratifractor salsuginis (strain DSM 16511 / JCM 12458 / E9I37-1)</name>
    <dbReference type="NCBI Taxonomy" id="749222"/>
    <lineage>
        <taxon>Bacteria</taxon>
        <taxon>Pseudomonadati</taxon>
        <taxon>Campylobacterota</taxon>
        <taxon>Epsilonproteobacteria</taxon>
        <taxon>Campylobacterales</taxon>
        <taxon>Sulfurovaceae</taxon>
        <taxon>Nitratifractor</taxon>
    </lineage>
</organism>